<evidence type="ECO:0008006" key="4">
    <source>
        <dbReference type="Google" id="ProtNLM"/>
    </source>
</evidence>
<dbReference type="Proteomes" id="UP001153555">
    <property type="component" value="Unassembled WGS sequence"/>
</dbReference>
<evidence type="ECO:0000313" key="3">
    <source>
        <dbReference type="Proteomes" id="UP001153555"/>
    </source>
</evidence>
<feature type="region of interest" description="Disordered" evidence="1">
    <location>
        <begin position="59"/>
        <end position="79"/>
    </location>
</feature>
<name>A0A9N7R3E1_STRHE</name>
<evidence type="ECO:0000256" key="1">
    <source>
        <dbReference type="SAM" id="MobiDB-lite"/>
    </source>
</evidence>
<proteinExistence type="predicted"/>
<evidence type="ECO:0000313" key="2">
    <source>
        <dbReference type="EMBL" id="CAA0809472.1"/>
    </source>
</evidence>
<protein>
    <recommendedName>
        <fullName evidence="4">Gag-pol polyprotein</fullName>
    </recommendedName>
</protein>
<accession>A0A9N7R3E1</accession>
<dbReference type="EMBL" id="CACSLK010003813">
    <property type="protein sequence ID" value="CAA0809472.1"/>
    <property type="molecule type" value="Genomic_DNA"/>
</dbReference>
<feature type="non-terminal residue" evidence="2">
    <location>
        <position position="1"/>
    </location>
</feature>
<keyword evidence="3" id="KW-1185">Reference proteome</keyword>
<sequence>VTISGHDQKLVKVREELEYSRQTFQRLNTGKSHLDVLAAIEHNNNRVGLGFTPTMFVRPSEETGKSDLKSSPKAVKKSKQRRRRYVCHYCHAPGHIRPFCYKLHSFDRSFESGVSSASRNSSKNHVTRTKENFFWVPKSELKCNVIHTSLKSNIVGSWYFDSGCSRHMTGTRDFLCDIESYE</sequence>
<feature type="compositionally biased region" description="Basic and acidic residues" evidence="1">
    <location>
        <begin position="59"/>
        <end position="70"/>
    </location>
</feature>
<dbReference type="AlphaFoldDB" id="A0A9N7R3E1"/>
<organism evidence="2 3">
    <name type="scientific">Striga hermonthica</name>
    <name type="common">Purple witchweed</name>
    <name type="synonym">Buchnera hermonthica</name>
    <dbReference type="NCBI Taxonomy" id="68872"/>
    <lineage>
        <taxon>Eukaryota</taxon>
        <taxon>Viridiplantae</taxon>
        <taxon>Streptophyta</taxon>
        <taxon>Embryophyta</taxon>
        <taxon>Tracheophyta</taxon>
        <taxon>Spermatophyta</taxon>
        <taxon>Magnoliopsida</taxon>
        <taxon>eudicotyledons</taxon>
        <taxon>Gunneridae</taxon>
        <taxon>Pentapetalae</taxon>
        <taxon>asterids</taxon>
        <taxon>lamiids</taxon>
        <taxon>Lamiales</taxon>
        <taxon>Orobanchaceae</taxon>
        <taxon>Buchnereae</taxon>
        <taxon>Striga</taxon>
    </lineage>
</organism>
<reference evidence="2" key="1">
    <citation type="submission" date="2019-12" db="EMBL/GenBank/DDBJ databases">
        <authorList>
            <person name="Scholes J."/>
        </authorList>
    </citation>
    <scope>NUCLEOTIDE SEQUENCE</scope>
</reference>
<dbReference type="OrthoDB" id="1739364at2759"/>
<feature type="non-terminal residue" evidence="2">
    <location>
        <position position="182"/>
    </location>
</feature>
<comment type="caution">
    <text evidence="2">The sequence shown here is derived from an EMBL/GenBank/DDBJ whole genome shotgun (WGS) entry which is preliminary data.</text>
</comment>
<gene>
    <name evidence="2" type="ORF">SHERM_11481</name>
</gene>